<reference evidence="1" key="1">
    <citation type="submission" date="2024-03" db="EMBL/GenBank/DDBJ databases">
        <title>WGS assembly of Saponaria officinalis var. Norfolk2.</title>
        <authorList>
            <person name="Jenkins J."/>
            <person name="Shu S."/>
            <person name="Grimwood J."/>
            <person name="Barry K."/>
            <person name="Goodstein D."/>
            <person name="Schmutz J."/>
            <person name="Leebens-Mack J."/>
            <person name="Osbourn A."/>
        </authorList>
    </citation>
    <scope>NUCLEOTIDE SEQUENCE [LARGE SCALE GENOMIC DNA]</scope>
    <source>
        <strain evidence="1">JIC</strain>
    </source>
</reference>
<dbReference type="AlphaFoldDB" id="A0AAW1H6M3"/>
<name>A0AAW1H6M3_SAPOF</name>
<dbReference type="EMBL" id="JBDFQZ010000012">
    <property type="protein sequence ID" value="KAK9671935.1"/>
    <property type="molecule type" value="Genomic_DNA"/>
</dbReference>
<sequence>MKKRDENEKVEMLEGAKSIGVRAATIASAGAAVGIGNDPLGWMSGATFSLASILVVKRLATFVSLDRSFAYGGSLTLLLFNFIDLKEVTGTTPFYFIFFIVGWGRTKLDCLWAAKPTGEESFPSLQSWYCCHVVTFQ</sequence>
<evidence type="ECO:0000313" key="1">
    <source>
        <dbReference type="EMBL" id="KAK9671935.1"/>
    </source>
</evidence>
<gene>
    <name evidence="1" type="ORF">RND81_12G065000</name>
</gene>
<organism evidence="1 2">
    <name type="scientific">Saponaria officinalis</name>
    <name type="common">Common soapwort</name>
    <name type="synonym">Lychnis saponaria</name>
    <dbReference type="NCBI Taxonomy" id="3572"/>
    <lineage>
        <taxon>Eukaryota</taxon>
        <taxon>Viridiplantae</taxon>
        <taxon>Streptophyta</taxon>
        <taxon>Embryophyta</taxon>
        <taxon>Tracheophyta</taxon>
        <taxon>Spermatophyta</taxon>
        <taxon>Magnoliopsida</taxon>
        <taxon>eudicotyledons</taxon>
        <taxon>Gunneridae</taxon>
        <taxon>Pentapetalae</taxon>
        <taxon>Caryophyllales</taxon>
        <taxon>Caryophyllaceae</taxon>
        <taxon>Caryophylleae</taxon>
        <taxon>Saponaria</taxon>
    </lineage>
</organism>
<accession>A0AAW1H6M3</accession>
<comment type="caution">
    <text evidence="1">The sequence shown here is derived from an EMBL/GenBank/DDBJ whole genome shotgun (WGS) entry which is preliminary data.</text>
</comment>
<protein>
    <submittedName>
        <fullName evidence="1">Uncharacterized protein</fullName>
    </submittedName>
</protein>
<dbReference type="Proteomes" id="UP001443914">
    <property type="component" value="Unassembled WGS sequence"/>
</dbReference>
<keyword evidence="2" id="KW-1185">Reference proteome</keyword>
<evidence type="ECO:0000313" key="2">
    <source>
        <dbReference type="Proteomes" id="UP001443914"/>
    </source>
</evidence>
<proteinExistence type="predicted"/>